<name>A0ACC1B0I8_9ROSI</name>
<reference evidence="2" key="1">
    <citation type="journal article" date="2023" name="G3 (Bethesda)">
        <title>Genome assembly and association tests identify interacting loci associated with vigor, precocity, and sex in interspecific pistachio rootstocks.</title>
        <authorList>
            <person name="Palmer W."/>
            <person name="Jacygrad E."/>
            <person name="Sagayaradj S."/>
            <person name="Cavanaugh K."/>
            <person name="Han R."/>
            <person name="Bertier L."/>
            <person name="Beede B."/>
            <person name="Kafkas S."/>
            <person name="Golino D."/>
            <person name="Preece J."/>
            <person name="Michelmore R."/>
        </authorList>
    </citation>
    <scope>NUCLEOTIDE SEQUENCE [LARGE SCALE GENOMIC DNA]</scope>
</reference>
<evidence type="ECO:0000313" key="2">
    <source>
        <dbReference type="Proteomes" id="UP001164250"/>
    </source>
</evidence>
<proteinExistence type="predicted"/>
<protein>
    <submittedName>
        <fullName evidence="1">Uncharacterized protein</fullName>
    </submittedName>
</protein>
<sequence length="462" mass="51140">MADEASGLDQVLRNVESMKVDEKSKQDNADTNSSDSNLQITCFSDLVDDVTLHFQIIRFPNQIYAWIGCNSAKFGRLYAAAPTRPNNTVSVSSILGGVSDNTGSGIARRLVIKTGLNVILACNIPKNSPMLETMKLIGVTCISTIQQIAMDGIFDDKDGIIRYTSDAPPTHYTVKMQSFSLLLKNAVEKYESGEFEAGGYKWKLVLYPSGNKSKNVKEHISLCLVIADASALGRGWEVYAVVRLFLLDQKKDKYLIVQDALGRERRFHGLKLEWGCDQYIPLTVFNDASNGYLVEDSCVFGAEVFVCKETITGKGECLSMIKDAPTCKHVWKVEGFSKLNQECYESKVFIAGDHKWKIQLYPKGRHLGTGTHLSLYLALADLTTLVPGSKIYAEFTLRILDQVQAKHIGGKAKSWFSASQQQYGWPRFISFTYLNLPSTGCLAKDVCLVEAEVTVLGISSAL</sequence>
<gene>
    <name evidence="1" type="ORF">Patl1_24778</name>
</gene>
<dbReference type="EMBL" id="CM047903">
    <property type="protein sequence ID" value="KAJ0092348.1"/>
    <property type="molecule type" value="Genomic_DNA"/>
</dbReference>
<organism evidence="1 2">
    <name type="scientific">Pistacia atlantica</name>
    <dbReference type="NCBI Taxonomy" id="434234"/>
    <lineage>
        <taxon>Eukaryota</taxon>
        <taxon>Viridiplantae</taxon>
        <taxon>Streptophyta</taxon>
        <taxon>Embryophyta</taxon>
        <taxon>Tracheophyta</taxon>
        <taxon>Spermatophyta</taxon>
        <taxon>Magnoliopsida</taxon>
        <taxon>eudicotyledons</taxon>
        <taxon>Gunneridae</taxon>
        <taxon>Pentapetalae</taxon>
        <taxon>rosids</taxon>
        <taxon>malvids</taxon>
        <taxon>Sapindales</taxon>
        <taxon>Anacardiaceae</taxon>
        <taxon>Pistacia</taxon>
    </lineage>
</organism>
<accession>A0ACC1B0I8</accession>
<keyword evidence="2" id="KW-1185">Reference proteome</keyword>
<comment type="caution">
    <text evidence="1">The sequence shown here is derived from an EMBL/GenBank/DDBJ whole genome shotgun (WGS) entry which is preliminary data.</text>
</comment>
<evidence type="ECO:0000313" key="1">
    <source>
        <dbReference type="EMBL" id="KAJ0092348.1"/>
    </source>
</evidence>
<dbReference type="Proteomes" id="UP001164250">
    <property type="component" value="Chromosome 7"/>
</dbReference>